<dbReference type="InterPro" id="IPR015883">
    <property type="entry name" value="Glyco_hydro_20_cat"/>
</dbReference>
<proteinExistence type="inferred from homology"/>
<dbReference type="InterPro" id="IPR025705">
    <property type="entry name" value="Beta_hexosaminidase_sua/sub"/>
</dbReference>
<feature type="domain" description="Glycoside hydrolase family 20 catalytic" evidence="5">
    <location>
        <begin position="1"/>
        <end position="91"/>
    </location>
</feature>
<dbReference type="SUPFAM" id="SSF51445">
    <property type="entry name" value="(Trans)glycosidases"/>
    <property type="match status" value="1"/>
</dbReference>
<dbReference type="GO" id="GO:0004563">
    <property type="term" value="F:beta-N-acetylhexosaminidase activity"/>
    <property type="evidence" value="ECO:0007669"/>
    <property type="project" value="UniProtKB-EC"/>
</dbReference>
<dbReference type="PANTHER" id="PTHR22600:SF57">
    <property type="entry name" value="BETA-N-ACETYLHEXOSAMINIDASE"/>
    <property type="match status" value="1"/>
</dbReference>
<protein>
    <recommendedName>
        <fullName evidence="3">beta-N-acetylhexosaminidase</fullName>
        <ecNumber evidence="3">3.2.1.52</ecNumber>
    </recommendedName>
</protein>
<accession>A0A645DR06</accession>
<dbReference type="EC" id="3.2.1.52" evidence="3"/>
<reference evidence="6" key="1">
    <citation type="submission" date="2019-08" db="EMBL/GenBank/DDBJ databases">
        <authorList>
            <person name="Kucharzyk K."/>
            <person name="Murdoch R.W."/>
            <person name="Higgins S."/>
            <person name="Loffler F."/>
        </authorList>
    </citation>
    <scope>NUCLEOTIDE SEQUENCE</scope>
</reference>
<dbReference type="GO" id="GO:0030203">
    <property type="term" value="P:glycosaminoglycan metabolic process"/>
    <property type="evidence" value="ECO:0007669"/>
    <property type="project" value="TreeGrafter"/>
</dbReference>
<dbReference type="GO" id="GO:0016020">
    <property type="term" value="C:membrane"/>
    <property type="evidence" value="ECO:0007669"/>
    <property type="project" value="TreeGrafter"/>
</dbReference>
<keyword evidence="6" id="KW-0326">Glycosidase</keyword>
<name>A0A645DR06_9ZZZZ</name>
<dbReference type="AlphaFoldDB" id="A0A645DR06"/>
<comment type="caution">
    <text evidence="6">The sequence shown here is derived from an EMBL/GenBank/DDBJ whole genome shotgun (WGS) entry which is preliminary data.</text>
</comment>
<evidence type="ECO:0000256" key="3">
    <source>
        <dbReference type="ARBA" id="ARBA00012663"/>
    </source>
</evidence>
<evidence type="ECO:0000313" key="6">
    <source>
        <dbReference type="EMBL" id="MPM91568.1"/>
    </source>
</evidence>
<evidence type="ECO:0000256" key="4">
    <source>
        <dbReference type="ARBA" id="ARBA00022801"/>
    </source>
</evidence>
<evidence type="ECO:0000256" key="1">
    <source>
        <dbReference type="ARBA" id="ARBA00001231"/>
    </source>
</evidence>
<comment type="catalytic activity">
    <reaction evidence="1">
        <text>Hydrolysis of terminal non-reducing N-acetyl-D-hexosamine residues in N-acetyl-beta-D-hexosaminides.</text>
        <dbReference type="EC" id="3.2.1.52"/>
    </reaction>
</comment>
<evidence type="ECO:0000256" key="2">
    <source>
        <dbReference type="ARBA" id="ARBA00006285"/>
    </source>
</evidence>
<dbReference type="PANTHER" id="PTHR22600">
    <property type="entry name" value="BETA-HEXOSAMINIDASE"/>
    <property type="match status" value="1"/>
</dbReference>
<dbReference type="EMBL" id="VSSQ01038605">
    <property type="protein sequence ID" value="MPM91568.1"/>
    <property type="molecule type" value="Genomic_DNA"/>
</dbReference>
<dbReference type="GO" id="GO:0005975">
    <property type="term" value="P:carbohydrate metabolic process"/>
    <property type="evidence" value="ECO:0007669"/>
    <property type="project" value="InterPro"/>
</dbReference>
<organism evidence="6">
    <name type="scientific">bioreactor metagenome</name>
    <dbReference type="NCBI Taxonomy" id="1076179"/>
    <lineage>
        <taxon>unclassified sequences</taxon>
        <taxon>metagenomes</taxon>
        <taxon>ecological metagenomes</taxon>
    </lineage>
</organism>
<dbReference type="Pfam" id="PF00728">
    <property type="entry name" value="Glyco_hydro_20"/>
    <property type="match status" value="1"/>
</dbReference>
<dbReference type="InterPro" id="IPR017853">
    <property type="entry name" value="GH"/>
</dbReference>
<comment type="similarity">
    <text evidence="2">Belongs to the glycosyl hydrolase 20 family.</text>
</comment>
<sequence>MILCPRIPLYFDFIQDAKHKVGRKWSNGAFAPIERVYNFPGTDFTSGVSITTPLVKGIQGNVWTELIHSPERLQFMVYPRMTALSEAAWTQDKTKSFGNFNERMKHMMAIYEKAGIKYFNYMTSDNSPEVSGPTRNK</sequence>
<evidence type="ECO:0000259" key="5">
    <source>
        <dbReference type="Pfam" id="PF00728"/>
    </source>
</evidence>
<keyword evidence="4 6" id="KW-0378">Hydrolase</keyword>
<gene>
    <name evidence="6" type="ORF">SDC9_138699</name>
</gene>
<dbReference type="Gene3D" id="3.20.20.80">
    <property type="entry name" value="Glycosidases"/>
    <property type="match status" value="1"/>
</dbReference>